<dbReference type="InterPro" id="IPR011990">
    <property type="entry name" value="TPR-like_helical_dom_sf"/>
</dbReference>
<dbReference type="Gene3D" id="1.25.40.10">
    <property type="entry name" value="Tetratricopeptide repeat domain"/>
    <property type="match status" value="1"/>
</dbReference>
<dbReference type="EMBL" id="BLTE01000014">
    <property type="protein sequence ID" value="GFK95040.1"/>
    <property type="molecule type" value="Genomic_DNA"/>
</dbReference>
<evidence type="ECO:0000313" key="2">
    <source>
        <dbReference type="Proteomes" id="UP000494245"/>
    </source>
</evidence>
<dbReference type="SMART" id="SM00028">
    <property type="entry name" value="TPR"/>
    <property type="match status" value="2"/>
</dbReference>
<name>A0A6V8LVT7_9BACT</name>
<dbReference type="InterPro" id="IPR019734">
    <property type="entry name" value="TPR_rpt"/>
</dbReference>
<dbReference type="Pfam" id="PF13181">
    <property type="entry name" value="TPR_8"/>
    <property type="match status" value="1"/>
</dbReference>
<reference evidence="1 2" key="2">
    <citation type="submission" date="2020-05" db="EMBL/GenBank/DDBJ databases">
        <title>Draft genome sequence of Desulfovibrio sp. strainFSS-1.</title>
        <authorList>
            <person name="Shimoshige H."/>
            <person name="Kobayashi H."/>
            <person name="Maekawa T."/>
        </authorList>
    </citation>
    <scope>NUCLEOTIDE SEQUENCE [LARGE SCALE GENOMIC DNA]</scope>
    <source>
        <strain evidence="1 2">SIID29052-01</strain>
    </source>
</reference>
<reference evidence="1 2" key="1">
    <citation type="submission" date="2020-04" db="EMBL/GenBank/DDBJ databases">
        <authorList>
            <consortium name="Desulfovibrio sp. FSS-1 genome sequencing consortium"/>
            <person name="Shimoshige H."/>
            <person name="Kobayashi H."/>
            <person name="Maekawa T."/>
        </authorList>
    </citation>
    <scope>NUCLEOTIDE SEQUENCE [LARGE SCALE GENOMIC DNA]</scope>
    <source>
        <strain evidence="1 2">SIID29052-01</strain>
    </source>
</reference>
<accession>A0A6V8LVT7</accession>
<comment type="caution">
    <text evidence="1">The sequence shown here is derived from an EMBL/GenBank/DDBJ whole genome shotgun (WGS) entry which is preliminary data.</text>
</comment>
<organism evidence="1 2">
    <name type="scientific">Fundidesulfovibrio magnetotacticus</name>
    <dbReference type="NCBI Taxonomy" id="2730080"/>
    <lineage>
        <taxon>Bacteria</taxon>
        <taxon>Pseudomonadati</taxon>
        <taxon>Thermodesulfobacteriota</taxon>
        <taxon>Desulfovibrionia</taxon>
        <taxon>Desulfovibrionales</taxon>
        <taxon>Desulfovibrionaceae</taxon>
        <taxon>Fundidesulfovibrio</taxon>
    </lineage>
</organism>
<dbReference type="Pfam" id="PF13432">
    <property type="entry name" value="TPR_16"/>
    <property type="match status" value="1"/>
</dbReference>
<dbReference type="RefSeq" id="WP_173085715.1">
    <property type="nucleotide sequence ID" value="NZ_BLTE01000014.1"/>
</dbReference>
<dbReference type="Proteomes" id="UP000494245">
    <property type="component" value="Unassembled WGS sequence"/>
</dbReference>
<evidence type="ECO:0008006" key="3">
    <source>
        <dbReference type="Google" id="ProtNLM"/>
    </source>
</evidence>
<sequence>MEHAAAKLHGIFSQETAVTLGTGATRRKTVTRTYWFAREVQNGKVEMRSLDVDFQLQGTLLLLDREDVLTGYMPEAQTTYQYLSRPLMQGDAYREVGNHPGAVREYEKVRRIDEANVRAAFGLGISLLALGLTDKAVHVFDNLLELDEAFEDEHKHLFNELGIALRKRGLLDQTLRYYFRAQEMTFLDENLQFNIARAYLEKNDLDNALKHLLNALDINSFFGEGLQFARYILDRGLLNEDDKRRRQLHQTLRAAGYLE</sequence>
<protein>
    <recommendedName>
        <fullName evidence="3">Tetratricopeptide repeat protein</fullName>
    </recommendedName>
</protein>
<dbReference type="AlphaFoldDB" id="A0A6V8LVT7"/>
<dbReference type="SUPFAM" id="SSF48452">
    <property type="entry name" value="TPR-like"/>
    <property type="match status" value="1"/>
</dbReference>
<proteinExistence type="predicted"/>
<keyword evidence="2" id="KW-1185">Reference proteome</keyword>
<gene>
    <name evidence="1" type="ORF">NNJEOMEG_02893</name>
</gene>
<evidence type="ECO:0000313" key="1">
    <source>
        <dbReference type="EMBL" id="GFK95040.1"/>
    </source>
</evidence>